<dbReference type="SMART" id="SM00710">
    <property type="entry name" value="PbH1"/>
    <property type="match status" value="6"/>
</dbReference>
<reference evidence="4 5" key="1">
    <citation type="submission" date="2010-05" db="EMBL/GenBank/DDBJ databases">
        <title>The Genome Sequence of Thecamonas trahens ATCC 50062.</title>
        <authorList>
            <consortium name="The Broad Institute Genome Sequencing Platform"/>
            <person name="Russ C."/>
            <person name="Cuomo C."/>
            <person name="Shea T."/>
            <person name="Young S.K."/>
            <person name="Zeng Q."/>
            <person name="Koehrsen M."/>
            <person name="Haas B."/>
            <person name="Borodovsky M."/>
            <person name="Guigo R."/>
            <person name="Alvarado L."/>
            <person name="Berlin A."/>
            <person name="Bochicchio J."/>
            <person name="Borenstein D."/>
            <person name="Chapman S."/>
            <person name="Chen Z."/>
            <person name="Freedman E."/>
            <person name="Gellesch M."/>
            <person name="Goldberg J."/>
            <person name="Griggs A."/>
            <person name="Gujja S."/>
            <person name="Heilman E."/>
            <person name="Heiman D."/>
            <person name="Hepburn T."/>
            <person name="Howarth C."/>
            <person name="Jen D."/>
            <person name="Larson L."/>
            <person name="Mehta T."/>
            <person name="Park D."/>
            <person name="Pearson M."/>
            <person name="Roberts A."/>
            <person name="Saif S."/>
            <person name="Shenoy N."/>
            <person name="Sisk P."/>
            <person name="Stolte C."/>
            <person name="Sykes S."/>
            <person name="Thomson T."/>
            <person name="Walk T."/>
            <person name="White J."/>
            <person name="Yandava C."/>
            <person name="Burger G."/>
            <person name="Gray M.W."/>
            <person name="Holland P.W.H."/>
            <person name="King N."/>
            <person name="Lang F.B.F."/>
            <person name="Roger A.J."/>
            <person name="Ruiz-Trillo I."/>
            <person name="Lander E."/>
            <person name="Nusbaum C."/>
        </authorList>
    </citation>
    <scope>NUCLEOTIDE SEQUENCE [LARGE SCALE GENOMIC DNA]</scope>
    <source>
        <strain evidence="4 5">ATCC 50062</strain>
    </source>
</reference>
<dbReference type="GeneID" id="25566565"/>
<dbReference type="InterPro" id="IPR013517">
    <property type="entry name" value="FG-GAP"/>
</dbReference>
<dbReference type="PANTHER" id="PTHR44103:SF1">
    <property type="entry name" value="PROPROTEIN CONVERTASE P"/>
    <property type="match status" value="1"/>
</dbReference>
<evidence type="ECO:0000259" key="3">
    <source>
        <dbReference type="Pfam" id="PF24633"/>
    </source>
</evidence>
<evidence type="ECO:0000313" key="5">
    <source>
        <dbReference type="Proteomes" id="UP000054408"/>
    </source>
</evidence>
<name>A0A0L0DHR2_THETB</name>
<feature type="transmembrane region" description="Helical" evidence="2">
    <location>
        <begin position="1996"/>
        <end position="2013"/>
    </location>
</feature>
<dbReference type="SUPFAM" id="SSF51126">
    <property type="entry name" value="Pectin lyase-like"/>
    <property type="match status" value="1"/>
</dbReference>
<feature type="transmembrane region" description="Helical" evidence="2">
    <location>
        <begin position="1871"/>
        <end position="1891"/>
    </location>
</feature>
<organism evidence="4 5">
    <name type="scientific">Thecamonas trahens ATCC 50062</name>
    <dbReference type="NCBI Taxonomy" id="461836"/>
    <lineage>
        <taxon>Eukaryota</taxon>
        <taxon>Apusozoa</taxon>
        <taxon>Apusomonadida</taxon>
        <taxon>Apusomonadidae</taxon>
        <taxon>Thecamonas</taxon>
    </lineage>
</organism>
<dbReference type="Pfam" id="PF24633">
    <property type="entry name" value="DUF7630"/>
    <property type="match status" value="1"/>
</dbReference>
<keyword evidence="5" id="KW-1185">Reference proteome</keyword>
<dbReference type="InterPro" id="IPR056047">
    <property type="entry name" value="CRMPA-like_DUF7630"/>
</dbReference>
<feature type="transmembrane region" description="Helical" evidence="2">
    <location>
        <begin position="1732"/>
        <end position="1755"/>
    </location>
</feature>
<evidence type="ECO:0000256" key="1">
    <source>
        <dbReference type="ARBA" id="ARBA00022729"/>
    </source>
</evidence>
<dbReference type="InterPro" id="IPR028994">
    <property type="entry name" value="Integrin_alpha_N"/>
</dbReference>
<feature type="transmembrane region" description="Helical" evidence="2">
    <location>
        <begin position="1827"/>
        <end position="1850"/>
    </location>
</feature>
<keyword evidence="2" id="KW-1133">Transmembrane helix</keyword>
<dbReference type="Gene3D" id="2.160.20.10">
    <property type="entry name" value="Single-stranded right-handed beta-helix, Pectin lyase-like"/>
    <property type="match status" value="1"/>
</dbReference>
<feature type="domain" description="DUF7630" evidence="3">
    <location>
        <begin position="1685"/>
        <end position="1726"/>
    </location>
</feature>
<dbReference type="EMBL" id="GL349469">
    <property type="protein sequence ID" value="KNC51641.1"/>
    <property type="molecule type" value="Genomic_DNA"/>
</dbReference>
<keyword evidence="2" id="KW-0472">Membrane</keyword>
<sequence>MAEVPVALAEVFAAAPTAEVARVADVDGDGDNDVVVMGSVVGGAMKQLLWFENSDGLGSMVLGRVLGGDEVHDFLLADLDADADVDVVVIHSSIVYWRANDGSGLFGPGKVVANARAGDTFVDFAVGDVTNDGVADIVIAVRNAALGHSLFLCRNNELVLFESPEVISISGEPYSVTIGSVDGDGLDDILLTLDNGAPFVGWLRAELTGFDSFVSVANTALLHYQLEAGDVTGIGRASVVGRAGVVGGALYVCRNVPPLATEATPISIEAAYGHALLDFDGDGDLDVLYAQVAGGQELRVALQNGDGSFAASVTANAQVVRPVALVAADMDGDGTDDLVVLGKGPAPHYILRNAGPSTLVVASTFGDTFSPAGALAAADVDGDGKSDVVVAVHSQLRVYLAPALVDVHWNVTTPHSSFVLAVGDVDGDGASDVVTAPHSAVGDVEVYVGDGTGSFATPLMVSTTGAVVALDVVDMNGDGPAGISFGSVTTLPVRLAGVGDVDADGDLDVFGVVGSDLEWMENLDGATSWAVSATAVPFDSPAIPLAASLADMNGDGVGEFVVLVREDIFVVARDAVGAWTTTQVFDGSTEYTFDAFELSDLNNDGALDMVVVNLATFGMTRDNLVTMVGPPSGSKAVVSVGDIDGDGDGDVLLGSGYHVAWYMNEPTPISSTRFGTAISVTPNAVPHDVRLRHMHKYAAAYGDVDGDGDIDVVTATSTSFVWFANGDGAGEFNSLTTIGGFAENFVSGIQLADMDNDGDLDMVAFTELPGEGYGNGRLAIYLNIDGQGTFELLFRNVADATGFLAVYDVDGDGDTDILVDSAGSQSVTWYENVDGFATPPPSFSFNSGVYSNSAATGDVDGDGIVDAVVKEQSDTVYWLSGAAARMWTPASMTVLDDTVLSAADCYQSCSWLNLGDVDNDGDVDLVIDVQAELQVFLNNGTGAFAPVVALSTLPDTPLSPVLTDVDGDGDVDVLMATWSEGRPVWCSNTARNGTFPTCRLLGSMVGALGVDAIDVEGDGDLDVVYFAGSAALTLGWIPTLRRSAFTSYTPVERVVPTRPLCSGCARTFADVMAVLSTTSRCTRDTVVLPAGRYTCRADSHALLTHSVRFASEGGGRAIFDCSEHGGDTGVLFRVGPLVAAGAELVGDLTLDGVDVVGGRTARGSLHGTPAIRAEGVDARVSLHNVTMRDCASAPRADGAPLLDVGLGGALLASGGAFVEVTHSTVTGSSASDSGGGVYVRGAGTQLRLGAGAQIVGCEAGNTGGGVVAVAGARVEMADGARIASCTAVSGSGGGLRLGTGTAAAIADALIEDNVAGGAGGGALVEDTMLVMNAGTVRRNRASFGGGIAAMAVSRVVAFEQASTSVEVPLVGGGAAVRAGPHAVTGGTQLVDVVMEDNVATTLGGGLAVCDAVVSVSGAASVWSGSTGSDAFVCAAEGFAPSRASAATLPWFRMNASAFAALDSASIVGPLANLEWIAESQAELQSGSVMMGELRGRDWLGQVMFEPRLDVQLTFDGSPDVVLTGQTTSALASVSVPLPQVAATARVGALPPVTVAWQLGVASASASASGLAVTPLTGSVDIVACGVGFGGTERDGTVVCARCADDAVSNEVSFAPCQATPVCPVGTVRVAANGTSLCECAPGFWTAGAAVGEACAPCPRGGVCAGGRAAPVAAPGFFPDDDPGLFVTCPVARACAGSGRCQAGYTSRLCAECADGYYRLGSLCRKCDTGKNIVVVMLLVLGVLFVTGVLLAFNLAASVRYKFAAAMIGLNALQISAMYGKLDLDWGSIARVYFDFASALNLDFSLTSPECAAADGTDVWVMKWVLTLLLPLFAAVAVAVLALAFAVLIKAGVGWVGNKNMGELTSGAGRTWFQLLVVLYLPLAGASFAPFGCRKDESGRWLLDADPSRRCYTSAWWGLAVSAMLAVALYAIGIPGVVVMLLSRRRRSLDPVTFALRFGFLVGRFVDEAWWFEGAIMLRKVGVVMCMTFFTGDDSKASTAAVVLVATLVQLALARPYMSTVHNVVAVVVLAATSMVLYAGTLESFVLRRGGVMLGILGNVLAIVVGNALDVRLLAMSEKAAASQLDPEQQWEAENVAIADSGHMTTEVQLDDFADHSQPVAPSMAGIGMSSLADPGDTLFDDESSRLSSIASNQV</sequence>
<accession>A0A0L0DHR2</accession>
<feature type="transmembrane region" description="Helical" evidence="2">
    <location>
        <begin position="2050"/>
        <end position="2068"/>
    </location>
</feature>
<dbReference type="CDD" id="cd00185">
    <property type="entry name" value="TNFRSF"/>
    <property type="match status" value="1"/>
</dbReference>
<feature type="transmembrane region" description="Helical" evidence="2">
    <location>
        <begin position="1915"/>
        <end position="1941"/>
    </location>
</feature>
<feature type="transmembrane region" description="Helical" evidence="2">
    <location>
        <begin position="2020"/>
        <end position="2038"/>
    </location>
</feature>
<evidence type="ECO:0000256" key="2">
    <source>
        <dbReference type="SAM" id="Phobius"/>
    </source>
</evidence>
<dbReference type="InterPro" id="IPR011050">
    <property type="entry name" value="Pectin_lyase_fold/virulence"/>
</dbReference>
<gene>
    <name evidence="4" type="ORF">AMSG_07703</name>
</gene>
<evidence type="ECO:0000313" key="4">
    <source>
        <dbReference type="EMBL" id="KNC51641.1"/>
    </source>
</evidence>
<dbReference type="RefSeq" id="XP_013755781.1">
    <property type="nucleotide sequence ID" value="XM_013900327.1"/>
</dbReference>
<dbReference type="InterPro" id="IPR012334">
    <property type="entry name" value="Pectin_lyas_fold"/>
</dbReference>
<dbReference type="Pfam" id="PF13517">
    <property type="entry name" value="FG-GAP_3"/>
    <property type="match status" value="5"/>
</dbReference>
<protein>
    <recommendedName>
        <fullName evidence="3">DUF7630 domain-containing protein</fullName>
    </recommendedName>
</protein>
<dbReference type="InterPro" id="IPR006626">
    <property type="entry name" value="PbH1"/>
</dbReference>
<dbReference type="Gene3D" id="2.130.10.130">
    <property type="entry name" value="Integrin alpha, N-terminal"/>
    <property type="match status" value="2"/>
</dbReference>
<keyword evidence="2" id="KW-0812">Transmembrane</keyword>
<proteinExistence type="predicted"/>
<dbReference type="PANTHER" id="PTHR44103">
    <property type="entry name" value="PROPROTEIN CONVERTASE P"/>
    <property type="match status" value="1"/>
</dbReference>
<dbReference type="Proteomes" id="UP000054408">
    <property type="component" value="Unassembled WGS sequence"/>
</dbReference>
<dbReference type="SUPFAM" id="SSF69318">
    <property type="entry name" value="Integrin alpha N-terminal domain"/>
    <property type="match status" value="2"/>
</dbReference>
<keyword evidence="1" id="KW-0732">Signal</keyword>